<keyword evidence="3" id="KW-1185">Reference proteome</keyword>
<name>A0A1X1RK71_MYCFA</name>
<evidence type="ECO:0000313" key="2">
    <source>
        <dbReference type="EMBL" id="ORV08063.1"/>
    </source>
</evidence>
<dbReference type="NCBIfam" id="NF041492">
    <property type="entry name" value="MobF"/>
    <property type="match status" value="1"/>
</dbReference>
<dbReference type="EMBL" id="LQOJ01000017">
    <property type="protein sequence ID" value="ORV08063.1"/>
    <property type="molecule type" value="Genomic_DNA"/>
</dbReference>
<dbReference type="Pfam" id="PF13604">
    <property type="entry name" value="AAA_30"/>
    <property type="match status" value="1"/>
</dbReference>
<dbReference type="Gene3D" id="3.40.50.300">
    <property type="entry name" value="P-loop containing nucleotide triphosphate hydrolases"/>
    <property type="match status" value="2"/>
</dbReference>
<dbReference type="RefSeq" id="WP_085092818.1">
    <property type="nucleotide sequence ID" value="NZ_JACKRW010000502.1"/>
</dbReference>
<dbReference type="Proteomes" id="UP000193484">
    <property type="component" value="Unassembled WGS sequence"/>
</dbReference>
<gene>
    <name evidence="2" type="ORF">AWC04_02515</name>
</gene>
<evidence type="ECO:0000259" key="1">
    <source>
        <dbReference type="Pfam" id="PF08751"/>
    </source>
</evidence>
<accession>A0A1X1RK71</accession>
<feature type="domain" description="TrwC relaxase" evidence="1">
    <location>
        <begin position="8"/>
        <end position="450"/>
    </location>
</feature>
<protein>
    <submittedName>
        <fullName evidence="2">TrwC relaxase</fullName>
    </submittedName>
</protein>
<dbReference type="PANTHER" id="PTHR43788:SF8">
    <property type="entry name" value="DNA-BINDING PROTEIN SMUBP-2"/>
    <property type="match status" value="1"/>
</dbReference>
<evidence type="ECO:0000313" key="3">
    <source>
        <dbReference type="Proteomes" id="UP000193484"/>
    </source>
</evidence>
<dbReference type="CDD" id="cd18809">
    <property type="entry name" value="SF1_C_RecD"/>
    <property type="match status" value="1"/>
</dbReference>
<dbReference type="InterPro" id="IPR014862">
    <property type="entry name" value="TrwC"/>
</dbReference>
<reference evidence="2 3" key="1">
    <citation type="submission" date="2016-01" db="EMBL/GenBank/DDBJ databases">
        <title>The new phylogeny of the genus Mycobacterium.</title>
        <authorList>
            <person name="Tarcisio F."/>
            <person name="Conor M."/>
            <person name="Antonella G."/>
            <person name="Elisabetta G."/>
            <person name="Giulia F.S."/>
            <person name="Sara T."/>
            <person name="Anna F."/>
            <person name="Clotilde B."/>
            <person name="Roberto B."/>
            <person name="Veronica D.S."/>
            <person name="Fabio R."/>
            <person name="Monica P."/>
            <person name="Olivier J."/>
            <person name="Enrico T."/>
            <person name="Nicola S."/>
        </authorList>
    </citation>
    <scope>NUCLEOTIDE SEQUENCE [LARGE SCALE GENOMIC DNA]</scope>
    <source>
        <strain evidence="2 3">DSM 44179</strain>
    </source>
</reference>
<dbReference type="Gene3D" id="2.30.30.940">
    <property type="match status" value="1"/>
</dbReference>
<comment type="caution">
    <text evidence="2">The sequence shown here is derived from an EMBL/GenBank/DDBJ whole genome shotgun (WGS) entry which is preliminary data.</text>
</comment>
<dbReference type="InterPro" id="IPR027417">
    <property type="entry name" value="P-loop_NTPase"/>
</dbReference>
<proteinExistence type="predicted"/>
<organism evidence="2 3">
    <name type="scientific">Mycolicibacterium fallax</name>
    <name type="common">Mycobacterium fallax</name>
    <dbReference type="NCBI Taxonomy" id="1793"/>
    <lineage>
        <taxon>Bacteria</taxon>
        <taxon>Bacillati</taxon>
        <taxon>Actinomycetota</taxon>
        <taxon>Actinomycetes</taxon>
        <taxon>Mycobacteriales</taxon>
        <taxon>Mycobacteriaceae</taxon>
        <taxon>Mycolicibacterium</taxon>
    </lineage>
</organism>
<sequence>MGNHKLTAGDGYLYLLRQIAASDATHRGRSKLADYYTAKGESPGTWLGRGLAGLSNPVGRPRVEPASYDHLLTNEQRAQKRHALDVQAAFEVPAGSIVTEEQMKALFGLGYHPNAEQLTKTLLKGKAGKAAALAAIKLGRPFQINDGETELRQRLAVALRDHNLSIGQRWNSPIEEDLRARLRTEIALELFERDYGRPPADDRELGGFIARQSREQTTSVAGYDFTFSPVKSVSVLWSLAPKTIAETIEQCHNRAVTDALDYLQDNACFTRVGTDGVAQVDTEGFIAAAFTHRDSRAGDPDLHTHVAVSNKVRTTGADGVPRWLALDGRPIYKSTVAASELYNTRLEGYMRAALGVEYADRADSSPNKRPVREIIGIPPALIEGFSSRRTAIESRVAELSKQFQIDHGREPTTTESLALAQRATLETRQAKHEPRSHAEQRQQWRTQAASILGDTRAVAAVVTAALSHTQHSPSTIDDAWIAEHADLIVATVSETRATWQRTHIYAEAQRLLRAVGATTDATLADRLTDTALRTPNSIALEVDPGGDRGEPRPLRRRDGTSVYRAHGTHTYTSNAIVAAEQRILASAQLRDGRHLSPMTVDLALLNQAANRHPLNDGQATLVREMACSGRRVQLALAPAGSGKTTAMAALARAWEESGGTVVGLSPSASAAQLLRKEIDVAVGDTVDKFNWLHSEPGADYDPAREWFDRIDENTLIIVDEAGKAGTLALDAVITAAMQRGATVRLIGDDQQLASISAGGILRDLAETSDAITLTQIMRFASRAEAAAGAALRSGDPASLGFYADHGRIHVGADDTAADMAFQAWCADREQGQDSLLLAPTNDLVADLNARARLWRLDHASTQDAPGSGPAREAQLADGLHASVGDVVVTKENSRRLRLGSTDFVRNGYLWTVTDVRPDGSLTVVHNDSRQHLHLPAAYVRANVRLGYAATIDTAQGATARHRCHTVGHDGLTRQQLYTALSRGVNENHLYLSTAETDPHRILSPKATHPETALDVLTRALARDGAQVSATTLQRTAANARAQLAANAARYTDAVGVAAEALLTPVQQAALDHRANDIYPGLTEAPAWPVLRKHLARIGANNHNPLRRLQATAERGGLSSAHDPAAVLDWRLDPTGTHSGGHGPLAWLPAIPARVAEDPAWAAYLRRRGQLITELSEQIRAETAAWTPATAPRWARPLVGLDDDLLADLAVFRAAVGVDDADTRITGPDQYSDRLRAQQRQLNDRTAALIGKPGRDTARFGALVDAINPHIRRDPYWPHLATHLATAARTGVDIGQLVESAAAEGPLPDELPAAALWWRISGTLSPATIDTPNARLRPPWIGQLHTIFGSSLAETIAADPAFPGLVTAVAAATRGQWSPTDLLEVAGEHLRDADATLTDHLRPDEYARLLTYSIDVFTADRPFDHAGPLPEAPPLTREEYEQLQALYPDPHAAEAGPIDLDDPDAMLQALDLWAGQDEPPDLDEVPAEPWIDTDSYAWHFDDLPPSPGLGARVQAAADLDDLRALRTRLAEQHLRVDDLTTRITIQGRGPAVDREMPRVLDIRARADADRPYLSAVLEVLAMWADADTDYQAALNAARDARDYVTALGENAASDDPAHLAAAETHAAWAEARVPAQAPSADFWDELNAARQAREDAAGGPDRIVTHADADEVLLRARDEDTAMLAAERYQLKKLTAAVDTAQTAVAQAFATSQLDIVDHLQRRAADMDIELRALSAAGILIPQPRLIVPDGHPAAARLGAVAFAATPIHAPDRAQLEREMAILASVATDRGRSFYWCSPQERAPERHQIALTSDELGAAVDAGTWAPEAGSILAIEAPELLEPEMLARIIETAGQAQSRVWLIDDPSTSAATWPPPPSAALIRLLHADLPWALAFPGSVAVADRRATGIDLDAALIQAGALTEPDPQTAAAVERRAHLRAIHLSAYRVDTRLQWAAQTATDRDDHHGR</sequence>
<dbReference type="STRING" id="1793.AWC04_02515"/>
<dbReference type="SUPFAM" id="SSF55464">
    <property type="entry name" value="Origin of replication-binding domain, RBD-like"/>
    <property type="match status" value="1"/>
</dbReference>
<dbReference type="SUPFAM" id="SSF52540">
    <property type="entry name" value="P-loop containing nucleoside triphosphate hydrolases"/>
    <property type="match status" value="2"/>
</dbReference>
<dbReference type="PANTHER" id="PTHR43788">
    <property type="entry name" value="DNA2/NAM7 HELICASE FAMILY MEMBER"/>
    <property type="match status" value="1"/>
</dbReference>
<dbReference type="InterPro" id="IPR050534">
    <property type="entry name" value="Coronavir_polyprotein_1ab"/>
</dbReference>
<dbReference type="GO" id="GO:0043139">
    <property type="term" value="F:5'-3' DNA helicase activity"/>
    <property type="evidence" value="ECO:0007669"/>
    <property type="project" value="TreeGrafter"/>
</dbReference>
<dbReference type="Pfam" id="PF08751">
    <property type="entry name" value="TrwC"/>
    <property type="match status" value="1"/>
</dbReference>